<dbReference type="OrthoDB" id="5293267at2"/>
<evidence type="ECO:0000259" key="1">
    <source>
        <dbReference type="PROSITE" id="PS51186"/>
    </source>
</evidence>
<dbReference type="SUPFAM" id="SSF55729">
    <property type="entry name" value="Acyl-CoA N-acyltransferases (Nat)"/>
    <property type="match status" value="2"/>
</dbReference>
<dbReference type="PANTHER" id="PTHR43441:SF10">
    <property type="entry name" value="ACETYLTRANSFERASE"/>
    <property type="match status" value="1"/>
</dbReference>
<dbReference type="GO" id="GO:0008999">
    <property type="term" value="F:protein-N-terminal-alanine acetyltransferase activity"/>
    <property type="evidence" value="ECO:0007669"/>
    <property type="project" value="TreeGrafter"/>
</dbReference>
<dbReference type="InterPro" id="IPR016181">
    <property type="entry name" value="Acyl_CoA_acyltransferase"/>
</dbReference>
<dbReference type="STRING" id="1144548.SAMN05443287_105388"/>
<dbReference type="InterPro" id="IPR000182">
    <property type="entry name" value="GNAT_dom"/>
</dbReference>
<feature type="domain" description="N-acetyltransferase" evidence="1">
    <location>
        <begin position="11"/>
        <end position="178"/>
    </location>
</feature>
<dbReference type="CDD" id="cd04301">
    <property type="entry name" value="NAT_SF"/>
    <property type="match status" value="1"/>
</dbReference>
<reference evidence="3" key="1">
    <citation type="submission" date="2016-10" db="EMBL/GenBank/DDBJ databases">
        <authorList>
            <person name="Varghese N."/>
            <person name="Submissions S."/>
        </authorList>
    </citation>
    <scope>NUCLEOTIDE SEQUENCE [LARGE SCALE GENOMIC DNA]</scope>
    <source>
        <strain evidence="3">CGMCC 4.7038</strain>
    </source>
</reference>
<gene>
    <name evidence="2" type="ORF">SAMN05443287_105388</name>
</gene>
<sequence length="370" mass="39387">MTPPPIEAPGVRLRAFGPDDVADIVAGCSDPLTQRFIDGLPNPYTEADARHWVAESAPAAFTSGGAAYAVTDPATDRLLGTVGLSHPVPARGQAEIGYWVAPWARGRGVATAATRALAEHAFAAGTARLELLTHVENAASQRVALAAGFRPEGVRRRAAPVRGGGRRDLMVWARLADDPPGPAERPLPDLPGGRLTDGVIVLRRLGPRDADQTYLLHTDPAVVQTRVPPVSATRDEVDQRCRGAESQWLVGTAAAMTILDGSSGAFVGNCMLHYDQPASRQAMIGYSLLPGWRGHGYATRAVRLLARWGFDRVGLARLWAGTLPENAASQRVLEKAGFRREGLLRGRLPGTAGDRADSTIFGLLPTDLTD</sequence>
<dbReference type="RefSeq" id="WP_092380788.1">
    <property type="nucleotide sequence ID" value="NZ_BOPI01000011.1"/>
</dbReference>
<accession>A0A1H7AAX1</accession>
<keyword evidence="3" id="KW-1185">Reference proteome</keyword>
<keyword evidence="2" id="KW-0808">Transferase</keyword>
<dbReference type="Pfam" id="PF13302">
    <property type="entry name" value="Acetyltransf_3"/>
    <property type="match status" value="2"/>
</dbReference>
<dbReference type="EMBL" id="FNYV01000005">
    <property type="protein sequence ID" value="SEJ59020.1"/>
    <property type="molecule type" value="Genomic_DNA"/>
</dbReference>
<protein>
    <submittedName>
        <fullName evidence="2">Protein N-acetyltransferase, RimJ/RimL family</fullName>
    </submittedName>
</protein>
<dbReference type="Proteomes" id="UP000198707">
    <property type="component" value="Unassembled WGS sequence"/>
</dbReference>
<proteinExistence type="predicted"/>
<evidence type="ECO:0000313" key="2">
    <source>
        <dbReference type="EMBL" id="SEJ59020.1"/>
    </source>
</evidence>
<feature type="domain" description="N-acetyltransferase" evidence="1">
    <location>
        <begin position="200"/>
        <end position="367"/>
    </location>
</feature>
<dbReference type="PANTHER" id="PTHR43441">
    <property type="entry name" value="RIBOSOMAL-PROTEIN-SERINE ACETYLTRANSFERASE"/>
    <property type="match status" value="1"/>
</dbReference>
<organism evidence="2 3">
    <name type="scientific">Micromonospora phaseoli</name>
    <dbReference type="NCBI Taxonomy" id="1144548"/>
    <lineage>
        <taxon>Bacteria</taxon>
        <taxon>Bacillati</taxon>
        <taxon>Actinomycetota</taxon>
        <taxon>Actinomycetes</taxon>
        <taxon>Micromonosporales</taxon>
        <taxon>Micromonosporaceae</taxon>
        <taxon>Micromonospora</taxon>
    </lineage>
</organism>
<evidence type="ECO:0000313" key="3">
    <source>
        <dbReference type="Proteomes" id="UP000198707"/>
    </source>
</evidence>
<dbReference type="InterPro" id="IPR051908">
    <property type="entry name" value="Ribosomal_N-acetyltransferase"/>
</dbReference>
<dbReference type="GO" id="GO:0005737">
    <property type="term" value="C:cytoplasm"/>
    <property type="evidence" value="ECO:0007669"/>
    <property type="project" value="TreeGrafter"/>
</dbReference>
<dbReference type="AlphaFoldDB" id="A0A1H7AAX1"/>
<dbReference type="GO" id="GO:1990189">
    <property type="term" value="F:protein N-terminal-serine acetyltransferase activity"/>
    <property type="evidence" value="ECO:0007669"/>
    <property type="project" value="TreeGrafter"/>
</dbReference>
<name>A0A1H7AAX1_9ACTN</name>
<dbReference type="PROSITE" id="PS51186">
    <property type="entry name" value="GNAT"/>
    <property type="match status" value="2"/>
</dbReference>
<dbReference type="Gene3D" id="3.40.630.30">
    <property type="match status" value="2"/>
</dbReference>